<name>A0A9Q0RL84_BLOTA</name>
<dbReference type="InterPro" id="IPR016722">
    <property type="entry name" value="DNA_pol_alpha_bsu"/>
</dbReference>
<dbReference type="Proteomes" id="UP001142055">
    <property type="component" value="Chromosome 3"/>
</dbReference>
<comment type="caution">
    <text evidence="8">The sequence shown here is derived from an EMBL/GenBank/DDBJ whole genome shotgun (WGS) entry which is preliminary data.</text>
</comment>
<dbReference type="GO" id="GO:0005658">
    <property type="term" value="C:alpha DNA polymerase:primase complex"/>
    <property type="evidence" value="ECO:0007669"/>
    <property type="project" value="TreeGrafter"/>
</dbReference>
<dbReference type="EMBL" id="JAPWDV010000003">
    <property type="protein sequence ID" value="KAJ6218451.1"/>
    <property type="molecule type" value="Genomic_DNA"/>
</dbReference>
<sequence>MEIEDDEATEFNQSLFKSSSIKPIEDALLLDFDDSDDDYMFNITKATKVILYYGNSQSDSEWMNQNVNNTHVNVRPYSSGQILKESYKYMPRKIFETTDSLNDYLNDVIDEINSIYKQRTEANHVTENDTVMNILHDLFDDEAFIKQLTLKTSVETYYLGRIRYGYDSKSGSNNRNIIQLESNTRYSNGEVVPLDLSLYNKNKNDDEHHMSLFPGQIVIVKGDNPNGKFIRVTEFMELDRIFSPKFIPKCPSILSGYESINIVCARGPFVSYKNKNSTEINMTDTTYMKALANYVKQYNPHILLIFGPIYDEAQSEQLMQWSLQENKTVDDTFPCQWTTDRLFNFQMGTLSKELEGRTVNTQIIFIPSANELGSELNIFPTAPVEIKQNYPIQSYSNPAILDMGGIIVGTIATDILLHMSRYEISNISNENVGKGDRLKRLCSHMLKHKCFYPLLPIDVNLNLELSQFDHLNMPITPHLMFTPSVLRPFIYNVNDTIVVNPGLVTKNTIARIKIEPMKSRSEYTGSIVSCINGEIIKLLS</sequence>
<comment type="subcellular location">
    <subcellularLocation>
        <location evidence="1">Nucleus</location>
    </subcellularLocation>
</comment>
<organism evidence="8 9">
    <name type="scientific">Blomia tropicalis</name>
    <name type="common">Mite</name>
    <dbReference type="NCBI Taxonomy" id="40697"/>
    <lineage>
        <taxon>Eukaryota</taxon>
        <taxon>Metazoa</taxon>
        <taxon>Ecdysozoa</taxon>
        <taxon>Arthropoda</taxon>
        <taxon>Chelicerata</taxon>
        <taxon>Arachnida</taxon>
        <taxon>Acari</taxon>
        <taxon>Acariformes</taxon>
        <taxon>Sarcoptiformes</taxon>
        <taxon>Astigmata</taxon>
        <taxon>Glycyphagoidea</taxon>
        <taxon>Echimyopodidae</taxon>
        <taxon>Blomia</taxon>
    </lineage>
</organism>
<dbReference type="Gene3D" id="3.60.21.60">
    <property type="match status" value="2"/>
</dbReference>
<dbReference type="InterPro" id="IPR054300">
    <property type="entry name" value="OB_DPOA2"/>
</dbReference>
<gene>
    <name evidence="8" type="ORF">RDWZM_009608</name>
</gene>
<dbReference type="Pfam" id="PF22062">
    <property type="entry name" value="OB_DPOA2"/>
    <property type="match status" value="1"/>
</dbReference>
<dbReference type="InterPro" id="IPR007185">
    <property type="entry name" value="DNA_pol_a/d/e_bsu"/>
</dbReference>
<dbReference type="OrthoDB" id="336885at2759"/>
<evidence type="ECO:0000256" key="5">
    <source>
        <dbReference type="ARBA" id="ARBA00023242"/>
    </source>
</evidence>
<keyword evidence="9" id="KW-1185">Reference proteome</keyword>
<dbReference type="AlphaFoldDB" id="A0A9Q0RL84"/>
<protein>
    <recommendedName>
        <fullName evidence="3">DNA polymerase alpha subunit B</fullName>
    </recommendedName>
</protein>
<evidence type="ECO:0000256" key="2">
    <source>
        <dbReference type="ARBA" id="ARBA00007299"/>
    </source>
</evidence>
<dbReference type="GO" id="GO:0003677">
    <property type="term" value="F:DNA binding"/>
    <property type="evidence" value="ECO:0007669"/>
    <property type="project" value="InterPro"/>
</dbReference>
<feature type="domain" description="DNA polymerase alpha/delta/epsilon subunit B" evidence="6">
    <location>
        <begin position="281"/>
        <end position="490"/>
    </location>
</feature>
<evidence type="ECO:0000259" key="7">
    <source>
        <dbReference type="Pfam" id="PF22062"/>
    </source>
</evidence>
<dbReference type="GO" id="GO:0006270">
    <property type="term" value="P:DNA replication initiation"/>
    <property type="evidence" value="ECO:0007669"/>
    <property type="project" value="TreeGrafter"/>
</dbReference>
<evidence type="ECO:0000313" key="8">
    <source>
        <dbReference type="EMBL" id="KAJ6218451.1"/>
    </source>
</evidence>
<comment type="similarity">
    <text evidence="2">Belongs to the DNA polymerase alpha subunit B family.</text>
</comment>
<keyword evidence="5" id="KW-0539">Nucleus</keyword>
<feature type="domain" description="DNA polymerase alpha subunit B OB" evidence="7">
    <location>
        <begin position="140"/>
        <end position="238"/>
    </location>
</feature>
<evidence type="ECO:0000256" key="4">
    <source>
        <dbReference type="ARBA" id="ARBA00022705"/>
    </source>
</evidence>
<evidence type="ECO:0000313" key="9">
    <source>
        <dbReference type="Proteomes" id="UP001142055"/>
    </source>
</evidence>
<evidence type="ECO:0000256" key="1">
    <source>
        <dbReference type="ARBA" id="ARBA00004123"/>
    </source>
</evidence>
<evidence type="ECO:0000256" key="3">
    <source>
        <dbReference type="ARBA" id="ARBA00018596"/>
    </source>
</evidence>
<evidence type="ECO:0000259" key="6">
    <source>
        <dbReference type="Pfam" id="PF04042"/>
    </source>
</evidence>
<proteinExistence type="inferred from homology"/>
<reference evidence="8" key="1">
    <citation type="submission" date="2022-12" db="EMBL/GenBank/DDBJ databases">
        <title>Genome assemblies of Blomia tropicalis.</title>
        <authorList>
            <person name="Cui Y."/>
        </authorList>
    </citation>
    <scope>NUCLEOTIDE SEQUENCE</scope>
    <source>
        <tissue evidence="8">Adult mites</tissue>
    </source>
</reference>
<dbReference type="Pfam" id="PF04042">
    <property type="entry name" value="DNA_pol_E_B"/>
    <property type="match status" value="1"/>
</dbReference>
<dbReference type="PANTHER" id="PTHR23061:SF12">
    <property type="entry name" value="DNA POLYMERASE ALPHA SUBUNIT B"/>
    <property type="match status" value="1"/>
</dbReference>
<dbReference type="OMA" id="NTFARIM"/>
<accession>A0A9Q0RL84</accession>
<dbReference type="PANTHER" id="PTHR23061">
    <property type="entry name" value="DNA POLYMERASE 2 ALPHA 70 KDA SUBUNIT"/>
    <property type="match status" value="1"/>
</dbReference>
<keyword evidence="4" id="KW-0235">DNA replication</keyword>